<dbReference type="InterPro" id="IPR015168">
    <property type="entry name" value="SsuA/THI5"/>
</dbReference>
<sequence length="325" mass="34398">MARAPHGIALTCAAALLLSGCSGSAEDDGDAGSGEDDDLVEVTLGVLSIAPSAAVQYGLDEGIFAEHGLDVTLTPGQGAAAMLPTVQAGDMDFAVGNALSVLVAVDQGLDMRILSGYSHSYAEGDDINGVVVRAEDDLDSWSDLEEQSVAVNVLNGQGDLTIMEAVSQDGGDPRAIDLTEVNFPDMEAQLERGNIDAAWLPEPFLSQSLAQDEFELLGEPNQEVIPGLPTMISFTSGRYATENPEAVDQFQAAMDETLSAAEEDPQGTASALASFLDMPEEAAAEIRMEEYDSDPRVEQLSTMVDLMVEYDFIDEPVDLDEVVVE</sequence>
<accession>A0ABP6RDY5</accession>
<proteinExistence type="inferred from homology"/>
<dbReference type="SUPFAM" id="SSF53850">
    <property type="entry name" value="Periplasmic binding protein-like II"/>
    <property type="match status" value="1"/>
</dbReference>
<dbReference type="EMBL" id="BAAAYG010000005">
    <property type="protein sequence ID" value="GAA3284209.1"/>
    <property type="molecule type" value="Genomic_DNA"/>
</dbReference>
<evidence type="ECO:0000256" key="1">
    <source>
        <dbReference type="ARBA" id="ARBA00004418"/>
    </source>
</evidence>
<evidence type="ECO:0000256" key="4">
    <source>
        <dbReference type="SAM" id="SignalP"/>
    </source>
</evidence>
<evidence type="ECO:0000259" key="5">
    <source>
        <dbReference type="Pfam" id="PF09084"/>
    </source>
</evidence>
<protein>
    <submittedName>
        <fullName evidence="6">ABC transporter substrate-binding protein</fullName>
    </submittedName>
</protein>
<feature type="domain" description="SsuA/THI5-like" evidence="5">
    <location>
        <begin position="58"/>
        <end position="266"/>
    </location>
</feature>
<dbReference type="RefSeq" id="WP_344719715.1">
    <property type="nucleotide sequence ID" value="NZ_BAAAYG010000005.1"/>
</dbReference>
<evidence type="ECO:0000313" key="7">
    <source>
        <dbReference type="Proteomes" id="UP001501736"/>
    </source>
</evidence>
<dbReference type="Pfam" id="PF09084">
    <property type="entry name" value="NMT1"/>
    <property type="match status" value="1"/>
</dbReference>
<dbReference type="PANTHER" id="PTHR30024">
    <property type="entry name" value="ALIPHATIC SULFONATES-BINDING PROTEIN-RELATED"/>
    <property type="match status" value="1"/>
</dbReference>
<feature type="signal peptide" evidence="4">
    <location>
        <begin position="1"/>
        <end position="25"/>
    </location>
</feature>
<comment type="similarity">
    <text evidence="2">Belongs to the bacterial solute-binding protein SsuA/TauA family.</text>
</comment>
<evidence type="ECO:0000256" key="3">
    <source>
        <dbReference type="ARBA" id="ARBA00022729"/>
    </source>
</evidence>
<comment type="subcellular location">
    <subcellularLocation>
        <location evidence="1">Periplasm</location>
    </subcellularLocation>
</comment>
<dbReference type="Proteomes" id="UP001501736">
    <property type="component" value="Unassembled WGS sequence"/>
</dbReference>
<organism evidence="6 7">
    <name type="scientific">Nesterenkonia halobia</name>
    <dbReference type="NCBI Taxonomy" id="37922"/>
    <lineage>
        <taxon>Bacteria</taxon>
        <taxon>Bacillati</taxon>
        <taxon>Actinomycetota</taxon>
        <taxon>Actinomycetes</taxon>
        <taxon>Micrococcales</taxon>
        <taxon>Micrococcaceae</taxon>
        <taxon>Nesterenkonia</taxon>
    </lineage>
</organism>
<evidence type="ECO:0000313" key="6">
    <source>
        <dbReference type="EMBL" id="GAA3284209.1"/>
    </source>
</evidence>
<keyword evidence="3 4" id="KW-0732">Signal</keyword>
<evidence type="ECO:0000256" key="2">
    <source>
        <dbReference type="ARBA" id="ARBA00010742"/>
    </source>
</evidence>
<keyword evidence="7" id="KW-1185">Reference proteome</keyword>
<comment type="caution">
    <text evidence="6">The sequence shown here is derived from an EMBL/GenBank/DDBJ whole genome shotgun (WGS) entry which is preliminary data.</text>
</comment>
<feature type="chain" id="PRO_5045316108" evidence="4">
    <location>
        <begin position="26"/>
        <end position="325"/>
    </location>
</feature>
<dbReference type="PROSITE" id="PS51257">
    <property type="entry name" value="PROKAR_LIPOPROTEIN"/>
    <property type="match status" value="1"/>
</dbReference>
<dbReference type="Gene3D" id="3.40.190.10">
    <property type="entry name" value="Periplasmic binding protein-like II"/>
    <property type="match status" value="2"/>
</dbReference>
<reference evidence="7" key="1">
    <citation type="journal article" date="2019" name="Int. J. Syst. Evol. Microbiol.">
        <title>The Global Catalogue of Microorganisms (GCM) 10K type strain sequencing project: providing services to taxonomists for standard genome sequencing and annotation.</title>
        <authorList>
            <consortium name="The Broad Institute Genomics Platform"/>
            <consortium name="The Broad Institute Genome Sequencing Center for Infectious Disease"/>
            <person name="Wu L."/>
            <person name="Ma J."/>
        </authorList>
    </citation>
    <scope>NUCLEOTIDE SEQUENCE [LARGE SCALE GENOMIC DNA]</scope>
    <source>
        <strain evidence="7">JCM 11483</strain>
    </source>
</reference>
<name>A0ABP6RDY5_9MICC</name>
<dbReference type="PANTHER" id="PTHR30024:SF47">
    <property type="entry name" value="TAURINE-BINDING PERIPLASMIC PROTEIN"/>
    <property type="match status" value="1"/>
</dbReference>
<gene>
    <name evidence="6" type="ORF">GCM10020260_14290</name>
</gene>